<dbReference type="HOGENOM" id="CLU_097806_3_4_5"/>
<evidence type="ECO:0000259" key="4">
    <source>
        <dbReference type="PROSITE" id="PS50987"/>
    </source>
</evidence>
<evidence type="ECO:0000256" key="3">
    <source>
        <dbReference type="ARBA" id="ARBA00023163"/>
    </source>
</evidence>
<evidence type="ECO:0000313" key="5">
    <source>
        <dbReference type="EMBL" id="ACS54451.1"/>
    </source>
</evidence>
<dbReference type="Gene3D" id="1.10.10.10">
    <property type="entry name" value="Winged helix-like DNA-binding domain superfamily/Winged helix DNA-binding domain"/>
    <property type="match status" value="1"/>
</dbReference>
<dbReference type="NCBIfam" id="NF033788">
    <property type="entry name" value="HTH_metalloreg"/>
    <property type="match status" value="1"/>
</dbReference>
<dbReference type="PRINTS" id="PR00778">
    <property type="entry name" value="HTHARSR"/>
</dbReference>
<dbReference type="SUPFAM" id="SSF46785">
    <property type="entry name" value="Winged helix' DNA-binding domain"/>
    <property type="match status" value="1"/>
</dbReference>
<reference evidence="5 6" key="1">
    <citation type="journal article" date="2010" name="Stand. Genomic Sci.">
        <title>Complete genome sequence of Rhizobium leguminosarum bv. trifolii strain WSM1325, an effective microsymbiont of annual Mediterranean clovers.</title>
        <authorList>
            <person name="Reeve W."/>
            <person name="O'Hara G."/>
            <person name="Chain P."/>
            <person name="Ardley J."/>
            <person name="Brau L."/>
            <person name="Nandesena K."/>
            <person name="Tiwari R."/>
            <person name="Copeland A."/>
            <person name="Nolan M."/>
            <person name="Han C."/>
            <person name="Brettin T."/>
            <person name="Land M."/>
            <person name="Ovchinikova G."/>
            <person name="Ivanova N."/>
            <person name="Mavromatis K."/>
            <person name="Markowitz V."/>
            <person name="Kyrpides N."/>
            <person name="Melino V."/>
            <person name="Denton M."/>
            <person name="Yates R."/>
            <person name="Howieson J."/>
        </authorList>
    </citation>
    <scope>NUCLEOTIDE SEQUENCE [LARGE SCALE GENOMIC DNA]</scope>
    <source>
        <strain evidence="5 6">WSM1325</strain>
    </source>
</reference>
<evidence type="ECO:0000313" key="6">
    <source>
        <dbReference type="Proteomes" id="UP000002256"/>
    </source>
</evidence>
<dbReference type="InterPro" id="IPR011991">
    <property type="entry name" value="ArsR-like_HTH"/>
</dbReference>
<evidence type="ECO:0000256" key="2">
    <source>
        <dbReference type="ARBA" id="ARBA00023125"/>
    </source>
</evidence>
<dbReference type="GO" id="GO:0003700">
    <property type="term" value="F:DNA-binding transcription factor activity"/>
    <property type="evidence" value="ECO:0007669"/>
    <property type="project" value="InterPro"/>
</dbReference>
<keyword evidence="1" id="KW-0805">Transcription regulation</keyword>
<keyword evidence="2" id="KW-0238">DNA-binding</keyword>
<proteinExistence type="predicted"/>
<name>C6AZC5_RHILS</name>
<dbReference type="GO" id="GO:0003677">
    <property type="term" value="F:DNA binding"/>
    <property type="evidence" value="ECO:0007669"/>
    <property type="project" value="UniProtKB-KW"/>
</dbReference>
<dbReference type="Pfam" id="PF12840">
    <property type="entry name" value="HTH_20"/>
    <property type="match status" value="1"/>
</dbReference>
<dbReference type="PANTHER" id="PTHR33154:SF33">
    <property type="entry name" value="TRANSCRIPTIONAL REPRESSOR SDPR"/>
    <property type="match status" value="1"/>
</dbReference>
<evidence type="ECO:0000256" key="1">
    <source>
        <dbReference type="ARBA" id="ARBA00023015"/>
    </source>
</evidence>
<dbReference type="PANTHER" id="PTHR33154">
    <property type="entry name" value="TRANSCRIPTIONAL REGULATOR, ARSR FAMILY"/>
    <property type="match status" value="1"/>
</dbReference>
<organism evidence="5 6">
    <name type="scientific">Rhizobium leguminosarum bv. trifolii (strain WSM1325)</name>
    <dbReference type="NCBI Taxonomy" id="395491"/>
    <lineage>
        <taxon>Bacteria</taxon>
        <taxon>Pseudomonadati</taxon>
        <taxon>Pseudomonadota</taxon>
        <taxon>Alphaproteobacteria</taxon>
        <taxon>Hyphomicrobiales</taxon>
        <taxon>Rhizobiaceae</taxon>
        <taxon>Rhizobium/Agrobacterium group</taxon>
        <taxon>Rhizobium</taxon>
    </lineage>
</organism>
<protein>
    <submittedName>
        <fullName evidence="5">Transcriptional regulator, ArsR family</fullName>
    </submittedName>
</protein>
<sequence>MMQQARRPDLDEETFDDAVEGRSVSAAQRVFHALSSAPRRKILAYLSASGLTAGEIADRFSMSKPAVSQHLSILEAAGLIRREKQGQFVHYSLIENNLVNTLNGFVQEVCPVGRPIKKESQARTRGGLVPAKPAK</sequence>
<dbReference type="InterPro" id="IPR001845">
    <property type="entry name" value="HTH_ArsR_DNA-bd_dom"/>
</dbReference>
<dbReference type="KEGG" id="rlg:Rleg_0140"/>
<dbReference type="InterPro" id="IPR051081">
    <property type="entry name" value="HTH_MetalResp_TranReg"/>
</dbReference>
<accession>C6AZC5</accession>
<dbReference type="InterPro" id="IPR036390">
    <property type="entry name" value="WH_DNA-bd_sf"/>
</dbReference>
<dbReference type="SMART" id="SM00418">
    <property type="entry name" value="HTH_ARSR"/>
    <property type="match status" value="1"/>
</dbReference>
<dbReference type="CDD" id="cd00090">
    <property type="entry name" value="HTH_ARSR"/>
    <property type="match status" value="1"/>
</dbReference>
<dbReference type="Proteomes" id="UP000002256">
    <property type="component" value="Chromosome"/>
</dbReference>
<feature type="domain" description="HTH arsR-type" evidence="4">
    <location>
        <begin position="19"/>
        <end position="113"/>
    </location>
</feature>
<dbReference type="InterPro" id="IPR036388">
    <property type="entry name" value="WH-like_DNA-bd_sf"/>
</dbReference>
<dbReference type="AlphaFoldDB" id="C6AZC5"/>
<keyword evidence="3" id="KW-0804">Transcription</keyword>
<gene>
    <name evidence="5" type="ordered locus">Rleg_0140</name>
</gene>
<dbReference type="PROSITE" id="PS50987">
    <property type="entry name" value="HTH_ARSR_2"/>
    <property type="match status" value="1"/>
</dbReference>
<dbReference type="EMBL" id="CP001622">
    <property type="protein sequence ID" value="ACS54451.1"/>
    <property type="molecule type" value="Genomic_DNA"/>
</dbReference>